<feature type="signal peptide" evidence="1">
    <location>
        <begin position="1"/>
        <end position="33"/>
    </location>
</feature>
<sequence length="290" mass="32659">MKKLTNRSPRHKAVVKNSIAGFSLICASTLVQADTISTTIDLGEPYPFSFEDRVEHEVDLDIAHQFDTIEKVCFKTKVKGGNADRMAVIVGPEYVKPCHMSYEILYPMSMVYTADDPTPENPNPVSELQDVSLCLDQNSLLAKNLLDGEVKFSIEAVDGYVEFWDVELVVEGESSDIQLAIEIDEPAEFSVPSYGGRVNYDASIRNLDYTQSLVTFEQWSVLKLPNGTNYPIHKSRDVVLNYSEAKDYTRNYLNIPAWFEAGDYELTWYVVNPSTGNLVEDSLYFTKSAD</sequence>
<name>A0ABY4V6T9_9GAMM</name>
<gene>
    <name evidence="3" type="ORF">MJO52_12780</name>
</gene>
<dbReference type="Gene3D" id="2.60.40.3880">
    <property type="match status" value="1"/>
</dbReference>
<keyword evidence="4" id="KW-1185">Reference proteome</keyword>
<dbReference type="EMBL" id="CP092418">
    <property type="protein sequence ID" value="USD19953.1"/>
    <property type="molecule type" value="Genomic_DNA"/>
</dbReference>
<accession>A0ABY4V6T9</accession>
<organism evidence="3 4">
    <name type="scientific">Microbulbifer variabilis</name>
    <dbReference type="NCBI Taxonomy" id="266805"/>
    <lineage>
        <taxon>Bacteria</taxon>
        <taxon>Pseudomonadati</taxon>
        <taxon>Pseudomonadota</taxon>
        <taxon>Gammaproteobacteria</taxon>
        <taxon>Cellvibrionales</taxon>
        <taxon>Microbulbiferaceae</taxon>
        <taxon>Microbulbifer</taxon>
    </lineage>
</organism>
<dbReference type="Proteomes" id="UP001055658">
    <property type="component" value="Chromosome"/>
</dbReference>
<feature type="chain" id="PRO_5046997481" description="RbmA-like FnIII domain-containing protein" evidence="1">
    <location>
        <begin position="34"/>
        <end position="290"/>
    </location>
</feature>
<dbReference type="RefSeq" id="WP_252082043.1">
    <property type="nucleotide sequence ID" value="NZ_CP092418.1"/>
</dbReference>
<evidence type="ECO:0000259" key="2">
    <source>
        <dbReference type="Pfam" id="PF22021"/>
    </source>
</evidence>
<evidence type="ECO:0000313" key="3">
    <source>
        <dbReference type="EMBL" id="USD19953.1"/>
    </source>
</evidence>
<proteinExistence type="predicted"/>
<dbReference type="InterPro" id="IPR054171">
    <property type="entry name" value="RbmA-like_FnIII"/>
</dbReference>
<protein>
    <recommendedName>
        <fullName evidence="2">RbmA-like FnIII domain-containing protein</fullName>
    </recommendedName>
</protein>
<feature type="domain" description="RbmA-like FnIII" evidence="2">
    <location>
        <begin position="189"/>
        <end position="287"/>
    </location>
</feature>
<evidence type="ECO:0000256" key="1">
    <source>
        <dbReference type="SAM" id="SignalP"/>
    </source>
</evidence>
<dbReference type="Pfam" id="PF22021">
    <property type="entry name" value="RbmA-like_FnIII"/>
    <property type="match status" value="1"/>
</dbReference>
<keyword evidence="1" id="KW-0732">Signal</keyword>
<evidence type="ECO:0000313" key="4">
    <source>
        <dbReference type="Proteomes" id="UP001055658"/>
    </source>
</evidence>
<reference evidence="3" key="1">
    <citation type="submission" date="2022-02" db="EMBL/GenBank/DDBJ databases">
        <title>Coral-associated bacteria.</title>
        <authorList>
            <person name="Tang K."/>
            <person name="Wang X."/>
        </authorList>
    </citation>
    <scope>NUCLEOTIDE SEQUENCE</scope>
    <source>
        <strain evidence="3">SCSIO 43006</strain>
    </source>
</reference>